<dbReference type="Proteomes" id="UP000366945">
    <property type="component" value="Unassembled WGS sequence"/>
</dbReference>
<gene>
    <name evidence="1" type="ORF">PPN31114_03536</name>
</gene>
<name>A0A5E4WY77_9BURK</name>
<evidence type="ECO:0000313" key="1">
    <source>
        <dbReference type="EMBL" id="VVE28674.1"/>
    </source>
</evidence>
<evidence type="ECO:0000313" key="2">
    <source>
        <dbReference type="Proteomes" id="UP000366945"/>
    </source>
</evidence>
<accession>A0A5E4WY77</accession>
<dbReference type="RefSeq" id="WP_150680780.1">
    <property type="nucleotide sequence ID" value="NZ_CABPSK010000003.1"/>
</dbReference>
<protein>
    <submittedName>
        <fullName evidence="1">Uncharacterized protein</fullName>
    </submittedName>
</protein>
<proteinExistence type="predicted"/>
<dbReference type="OrthoDB" id="9155906at2"/>
<sequence>MTPITFPGYSVGAREVTVIAERILAWWPIDYNGVHGTCIQLDTGKEINVRAWSTEVDRAVVAAGSKA</sequence>
<dbReference type="AlphaFoldDB" id="A0A5E4WY77"/>
<organism evidence="1 2">
    <name type="scientific">Pandoraea pneumonica</name>
    <dbReference type="NCBI Taxonomy" id="2508299"/>
    <lineage>
        <taxon>Bacteria</taxon>
        <taxon>Pseudomonadati</taxon>
        <taxon>Pseudomonadota</taxon>
        <taxon>Betaproteobacteria</taxon>
        <taxon>Burkholderiales</taxon>
        <taxon>Burkholderiaceae</taxon>
        <taxon>Pandoraea</taxon>
    </lineage>
</organism>
<dbReference type="EMBL" id="CABPSK010000003">
    <property type="protein sequence ID" value="VVE28674.1"/>
    <property type="molecule type" value="Genomic_DNA"/>
</dbReference>
<keyword evidence="2" id="KW-1185">Reference proteome</keyword>
<reference evidence="1 2" key="1">
    <citation type="submission" date="2019-08" db="EMBL/GenBank/DDBJ databases">
        <authorList>
            <person name="Peeters C."/>
        </authorList>
    </citation>
    <scope>NUCLEOTIDE SEQUENCE [LARGE SCALE GENOMIC DNA]</scope>
    <source>
        <strain evidence="1 2">LMG 31114</strain>
    </source>
</reference>
<dbReference type="GeneID" id="300405543"/>